<dbReference type="Proteomes" id="UP000033710">
    <property type="component" value="Unassembled WGS sequence"/>
</dbReference>
<dbReference type="RefSeq" id="XP_016586238.1">
    <property type="nucleotide sequence ID" value="XM_016731349.1"/>
</dbReference>
<protein>
    <submittedName>
        <fullName evidence="2">Uncharacterized protein</fullName>
    </submittedName>
</protein>
<evidence type="ECO:0000313" key="3">
    <source>
        <dbReference type="Proteomes" id="UP000033710"/>
    </source>
</evidence>
<name>A0A0F2M1H4_SPOSC</name>
<organism evidence="2 3">
    <name type="scientific">Sporothrix schenckii 1099-18</name>
    <dbReference type="NCBI Taxonomy" id="1397361"/>
    <lineage>
        <taxon>Eukaryota</taxon>
        <taxon>Fungi</taxon>
        <taxon>Dikarya</taxon>
        <taxon>Ascomycota</taxon>
        <taxon>Pezizomycotina</taxon>
        <taxon>Sordariomycetes</taxon>
        <taxon>Sordariomycetidae</taxon>
        <taxon>Ophiostomatales</taxon>
        <taxon>Ophiostomataceae</taxon>
        <taxon>Sporothrix</taxon>
    </lineage>
</organism>
<proteinExistence type="predicted"/>
<comment type="caution">
    <text evidence="2">The sequence shown here is derived from an EMBL/GenBank/DDBJ whole genome shotgun (WGS) entry which is preliminary data.</text>
</comment>
<dbReference type="AlphaFoldDB" id="A0A0F2M1H4"/>
<feature type="region of interest" description="Disordered" evidence="1">
    <location>
        <begin position="60"/>
        <end position="88"/>
    </location>
</feature>
<gene>
    <name evidence="2" type="ORF">SPSK_04546</name>
</gene>
<reference evidence="2 3" key="1">
    <citation type="journal article" date="2014" name="BMC Genomics">
        <title>Comparative genomics of the major fungal agents of human and animal Sporotrichosis: Sporothrix schenckii and Sporothrix brasiliensis.</title>
        <authorList>
            <person name="Teixeira M.M."/>
            <person name="de Almeida L.G."/>
            <person name="Kubitschek-Barreira P."/>
            <person name="Alves F.L."/>
            <person name="Kioshima E.S."/>
            <person name="Abadio A.K."/>
            <person name="Fernandes L."/>
            <person name="Derengowski L.S."/>
            <person name="Ferreira K.S."/>
            <person name="Souza R.C."/>
            <person name="Ruiz J.C."/>
            <person name="de Andrade N.C."/>
            <person name="Paes H.C."/>
            <person name="Nicola A.M."/>
            <person name="Albuquerque P."/>
            <person name="Gerber A.L."/>
            <person name="Martins V.P."/>
            <person name="Peconick L.D."/>
            <person name="Neto A.V."/>
            <person name="Chaucanez C.B."/>
            <person name="Silva P.A."/>
            <person name="Cunha O.L."/>
            <person name="de Oliveira F.F."/>
            <person name="dos Santos T.C."/>
            <person name="Barros A.L."/>
            <person name="Soares M.A."/>
            <person name="de Oliveira L.M."/>
            <person name="Marini M.M."/>
            <person name="Villalobos-Duno H."/>
            <person name="Cunha M.M."/>
            <person name="de Hoog S."/>
            <person name="da Silveira J.F."/>
            <person name="Henrissat B."/>
            <person name="Nino-Vega G.A."/>
            <person name="Cisalpino P.S."/>
            <person name="Mora-Montes H.M."/>
            <person name="Almeida S.R."/>
            <person name="Stajich J.E."/>
            <person name="Lopes-Bezerra L.M."/>
            <person name="Vasconcelos A.T."/>
            <person name="Felipe M.S."/>
        </authorList>
    </citation>
    <scope>NUCLEOTIDE SEQUENCE [LARGE SCALE GENOMIC DNA]</scope>
    <source>
        <strain evidence="2 3">1099-18</strain>
    </source>
</reference>
<feature type="compositionally biased region" description="Gly residues" evidence="1">
    <location>
        <begin position="63"/>
        <end position="75"/>
    </location>
</feature>
<feature type="compositionally biased region" description="Low complexity" evidence="1">
    <location>
        <begin position="23"/>
        <end position="33"/>
    </location>
</feature>
<accession>A0A0F2M1H4</accession>
<feature type="region of interest" description="Disordered" evidence="1">
    <location>
        <begin position="22"/>
        <end position="43"/>
    </location>
</feature>
<sequence length="221" mass="22718">MDHSQSFGVNDLNHASQYGINMQAQQQQQQQQQPSQRHLHQRHPSLVRWTTQPISAYQLVSLEGGGGGDGGGGSGNSEPTALSTDATADATTATAASCTLRVSAEFAKHANAAWDTADTHVANVTAATHAVHATHVAHHAADANDACREWLESHPPPSVVQQRQLLPAIAATVPVILECAGPTTATGTADATTVPGVLPAAAADPTAPPPASALAVHTSHV</sequence>
<dbReference type="EMBL" id="AXCR01000010">
    <property type="protein sequence ID" value="KJR83562.1"/>
    <property type="molecule type" value="Genomic_DNA"/>
</dbReference>
<feature type="region of interest" description="Disordered" evidence="1">
    <location>
        <begin position="202"/>
        <end position="221"/>
    </location>
</feature>
<dbReference type="VEuPathDB" id="FungiDB:SPSK_04546"/>
<reference evidence="2 3" key="2">
    <citation type="journal article" date="2015" name="Eukaryot. Cell">
        <title>Asexual propagation of a virulent clone complex in a human and feline outbreak of sporotrichosis.</title>
        <authorList>
            <person name="Teixeira Mde M."/>
            <person name="Rodrigues A.M."/>
            <person name="Tsui C.K."/>
            <person name="de Almeida L.G."/>
            <person name="Van Diepeningen A.D."/>
            <person name="van den Ende B.G."/>
            <person name="Fernandes G.F."/>
            <person name="Kano R."/>
            <person name="Hamelin R.C."/>
            <person name="Lopes-Bezerra L.M."/>
            <person name="Vasconcelos A.T."/>
            <person name="de Hoog S."/>
            <person name="de Camargo Z.P."/>
            <person name="Felipe M.S."/>
        </authorList>
    </citation>
    <scope>NUCLEOTIDE SEQUENCE [LARGE SCALE GENOMIC DNA]</scope>
    <source>
        <strain evidence="2 3">1099-18</strain>
    </source>
</reference>
<dbReference type="KEGG" id="ssck:SPSK_04546"/>
<dbReference type="GeneID" id="27666626"/>
<evidence type="ECO:0000313" key="2">
    <source>
        <dbReference type="EMBL" id="KJR83562.1"/>
    </source>
</evidence>
<evidence type="ECO:0000256" key="1">
    <source>
        <dbReference type="SAM" id="MobiDB-lite"/>
    </source>
</evidence>